<organism evidence="1 2">
    <name type="scientific">Gigaspora margarita</name>
    <dbReference type="NCBI Taxonomy" id="4874"/>
    <lineage>
        <taxon>Eukaryota</taxon>
        <taxon>Fungi</taxon>
        <taxon>Fungi incertae sedis</taxon>
        <taxon>Mucoromycota</taxon>
        <taxon>Glomeromycotina</taxon>
        <taxon>Glomeromycetes</taxon>
        <taxon>Diversisporales</taxon>
        <taxon>Gigasporaceae</taxon>
        <taxon>Gigaspora</taxon>
    </lineage>
</organism>
<protein>
    <submittedName>
        <fullName evidence="1">9085_t:CDS:1</fullName>
    </submittedName>
</protein>
<accession>A0ABN7X4Z3</accession>
<comment type="caution">
    <text evidence="1">The sequence shown here is derived from an EMBL/GenBank/DDBJ whole genome shotgun (WGS) entry which is preliminary data.</text>
</comment>
<feature type="non-terminal residue" evidence="1">
    <location>
        <position position="1"/>
    </location>
</feature>
<sequence>LFASDIEYVQMARQLALERAYVVRVDDEDEWNVAAKMALGNWFDPMSQMFSGKRARAMVVAQQFLGNKHSMISDRQNQFLNNQHVFSQFQISGIYIPAFAQP</sequence>
<evidence type="ECO:0000313" key="2">
    <source>
        <dbReference type="Proteomes" id="UP000789901"/>
    </source>
</evidence>
<gene>
    <name evidence="1" type="ORF">GMARGA_LOCUS39082</name>
</gene>
<name>A0ABN7X4Z3_GIGMA</name>
<evidence type="ECO:0000313" key="1">
    <source>
        <dbReference type="EMBL" id="CAG8848232.1"/>
    </source>
</evidence>
<reference evidence="1 2" key="1">
    <citation type="submission" date="2021-06" db="EMBL/GenBank/DDBJ databases">
        <authorList>
            <person name="Kallberg Y."/>
            <person name="Tangrot J."/>
            <person name="Rosling A."/>
        </authorList>
    </citation>
    <scope>NUCLEOTIDE SEQUENCE [LARGE SCALE GENOMIC DNA]</scope>
    <source>
        <strain evidence="1 2">120-4 pot B 10/14</strain>
    </source>
</reference>
<dbReference type="Proteomes" id="UP000789901">
    <property type="component" value="Unassembled WGS sequence"/>
</dbReference>
<keyword evidence="2" id="KW-1185">Reference proteome</keyword>
<proteinExistence type="predicted"/>
<dbReference type="EMBL" id="CAJVQB010091174">
    <property type="protein sequence ID" value="CAG8848232.1"/>
    <property type="molecule type" value="Genomic_DNA"/>
</dbReference>